<dbReference type="EMBL" id="AAYH02000041">
    <property type="protein sequence ID" value="EDO54630.1"/>
    <property type="molecule type" value="Genomic_DNA"/>
</dbReference>
<dbReference type="Proteomes" id="UP000004110">
    <property type="component" value="Unassembled WGS sequence"/>
</dbReference>
<keyword evidence="2" id="KW-1185">Reference proteome</keyword>
<dbReference type="AlphaFoldDB" id="A0ABC9ND26"/>
<comment type="caution">
    <text evidence="1">The sequence shown here is derived from an EMBL/GenBank/DDBJ whole genome shotgun (WGS) entry which is preliminary data.</text>
</comment>
<accession>A0ABC9ND26</accession>
<organism evidence="1 2">
    <name type="scientific">Bacteroides uniformis (strain ATCC 8492 / DSM 6597 / CCUG 4942 / CIP 103695 / JCM 5828 / KCTC 5204 / NCTC 13054 / VPI 0061)</name>
    <dbReference type="NCBI Taxonomy" id="411479"/>
    <lineage>
        <taxon>Bacteria</taxon>
        <taxon>Pseudomonadati</taxon>
        <taxon>Bacteroidota</taxon>
        <taxon>Bacteroidia</taxon>
        <taxon>Bacteroidales</taxon>
        <taxon>Bacteroidaceae</taxon>
        <taxon>Bacteroides</taxon>
    </lineage>
</organism>
<proteinExistence type="predicted"/>
<protein>
    <submittedName>
        <fullName evidence="1">Uncharacterized protein</fullName>
    </submittedName>
</protein>
<reference evidence="1" key="1">
    <citation type="submission" date="2007-06" db="EMBL/GenBank/DDBJ databases">
        <authorList>
            <person name="Fulton L."/>
            <person name="Clifton S."/>
            <person name="Fulton B."/>
            <person name="Xu J."/>
            <person name="Minx P."/>
            <person name="Pepin K.H."/>
            <person name="Johnson M."/>
            <person name="Thiruvilangam P."/>
            <person name="Bhonagiri V."/>
            <person name="Nash W.E."/>
            <person name="Mardis E.R."/>
            <person name="Wilson R.K."/>
        </authorList>
    </citation>
    <scope>NUCLEOTIDE SEQUENCE [LARGE SCALE GENOMIC DNA]</scope>
    <source>
        <strain evidence="1">ATCC 8492</strain>
    </source>
</reference>
<gene>
    <name evidence="1" type="ORF">BACUNI_01613</name>
</gene>
<reference evidence="1" key="2">
    <citation type="submission" date="2013-11" db="EMBL/GenBank/DDBJ databases">
        <title>Draft genome sequence of Bacteroides uniformis (ATCC 8492).</title>
        <authorList>
            <person name="Sudarsanam P."/>
            <person name="Ley R."/>
            <person name="Guruge J."/>
            <person name="Turnbaugh P.J."/>
            <person name="Mahowald M."/>
            <person name="Liep D."/>
            <person name="Gordon J."/>
        </authorList>
    </citation>
    <scope>NUCLEOTIDE SEQUENCE</scope>
    <source>
        <strain evidence="1">ATCC 8492</strain>
    </source>
</reference>
<evidence type="ECO:0000313" key="2">
    <source>
        <dbReference type="Proteomes" id="UP000004110"/>
    </source>
</evidence>
<name>A0ABC9ND26_BACUC</name>
<sequence>MICWFRKAKVIEIEPIRIVFRPFFLYLCVILHPKNNI</sequence>
<evidence type="ECO:0000313" key="1">
    <source>
        <dbReference type="EMBL" id="EDO54630.1"/>
    </source>
</evidence>